<evidence type="ECO:0000256" key="1">
    <source>
        <dbReference type="ARBA" id="ARBA00006194"/>
    </source>
</evidence>
<evidence type="ECO:0000313" key="7">
    <source>
        <dbReference type="EMBL" id="MCA9376690.1"/>
    </source>
</evidence>
<dbReference type="GO" id="GO:0005840">
    <property type="term" value="C:ribosome"/>
    <property type="evidence" value="ECO:0007669"/>
    <property type="project" value="UniProtKB-KW"/>
</dbReference>
<reference evidence="7" key="2">
    <citation type="journal article" date="2021" name="Microbiome">
        <title>Successional dynamics and alternative stable states in a saline activated sludge microbial community over 9 years.</title>
        <authorList>
            <person name="Wang Y."/>
            <person name="Ye J."/>
            <person name="Ju F."/>
            <person name="Liu L."/>
            <person name="Boyd J.A."/>
            <person name="Deng Y."/>
            <person name="Parks D.H."/>
            <person name="Jiang X."/>
            <person name="Yin X."/>
            <person name="Woodcroft B.J."/>
            <person name="Tyson G.W."/>
            <person name="Hugenholtz P."/>
            <person name="Polz M.F."/>
            <person name="Zhang T."/>
        </authorList>
    </citation>
    <scope>NUCLEOTIDE SEQUENCE</scope>
    <source>
        <strain evidence="7">HKST-UBA17</strain>
    </source>
</reference>
<name>A0A955I0G8_9BACT</name>
<evidence type="ECO:0000256" key="6">
    <source>
        <dbReference type="RuleBase" id="RU003629"/>
    </source>
</evidence>
<keyword evidence="5" id="KW-0694">RNA-binding</keyword>
<evidence type="ECO:0000256" key="3">
    <source>
        <dbReference type="ARBA" id="ARBA00023274"/>
    </source>
</evidence>
<evidence type="ECO:0000256" key="2">
    <source>
        <dbReference type="ARBA" id="ARBA00022980"/>
    </source>
</evidence>
<dbReference type="Gene3D" id="3.30.420.80">
    <property type="entry name" value="Ribosomal protein S11"/>
    <property type="match status" value="1"/>
</dbReference>
<organism evidence="7 8">
    <name type="scientific">Candidatus Dojkabacteria bacterium</name>
    <dbReference type="NCBI Taxonomy" id="2099670"/>
    <lineage>
        <taxon>Bacteria</taxon>
        <taxon>Candidatus Dojkabacteria</taxon>
    </lineage>
</organism>
<dbReference type="EMBL" id="JAGQLN010000006">
    <property type="protein sequence ID" value="MCA9376690.1"/>
    <property type="molecule type" value="Genomic_DNA"/>
</dbReference>
<protein>
    <recommendedName>
        <fullName evidence="4 5">Small ribosomal subunit protein uS11</fullName>
    </recommendedName>
</protein>
<dbReference type="PROSITE" id="PS00054">
    <property type="entry name" value="RIBOSOMAL_S11"/>
    <property type="match status" value="1"/>
</dbReference>
<dbReference type="SUPFAM" id="SSF53137">
    <property type="entry name" value="Translational machinery components"/>
    <property type="match status" value="1"/>
</dbReference>
<comment type="similarity">
    <text evidence="1 5 6">Belongs to the universal ribosomal protein uS11 family.</text>
</comment>
<dbReference type="Proteomes" id="UP000741282">
    <property type="component" value="Unassembled WGS sequence"/>
</dbReference>
<proteinExistence type="inferred from homology"/>
<dbReference type="Pfam" id="PF00411">
    <property type="entry name" value="Ribosomal_S11"/>
    <property type="match status" value="1"/>
</dbReference>
<dbReference type="GO" id="GO:0006412">
    <property type="term" value="P:translation"/>
    <property type="evidence" value="ECO:0007669"/>
    <property type="project" value="UniProtKB-UniRule"/>
</dbReference>
<dbReference type="NCBIfam" id="NF003698">
    <property type="entry name" value="PRK05309.1"/>
    <property type="match status" value="1"/>
</dbReference>
<dbReference type="GO" id="GO:1990904">
    <property type="term" value="C:ribonucleoprotein complex"/>
    <property type="evidence" value="ECO:0007669"/>
    <property type="project" value="UniProtKB-KW"/>
</dbReference>
<sequence length="126" mass="13337">MAEKTKSKKRNVQSGNAYIQATFNNTIITITDQEGATLVQGSPRAVGFSGSKRSTAFAATKAAKEAALAAMKKYGLKEVKVYIAGAGTGRNAAVKGLDSAGLKVTMLTDRTPIPHNGCRPRKQPRK</sequence>
<gene>
    <name evidence="5 7" type="primary">rpsK</name>
    <name evidence="7" type="ORF">KC685_02090</name>
</gene>
<evidence type="ECO:0000256" key="4">
    <source>
        <dbReference type="ARBA" id="ARBA00035160"/>
    </source>
</evidence>
<reference evidence="7" key="1">
    <citation type="submission" date="2020-04" db="EMBL/GenBank/DDBJ databases">
        <authorList>
            <person name="Zhang T."/>
        </authorList>
    </citation>
    <scope>NUCLEOTIDE SEQUENCE</scope>
    <source>
        <strain evidence="7">HKST-UBA17</strain>
    </source>
</reference>
<keyword evidence="5" id="KW-0699">rRNA-binding</keyword>
<comment type="caution">
    <text evidence="7">The sequence shown here is derived from an EMBL/GenBank/DDBJ whole genome shotgun (WGS) entry which is preliminary data.</text>
</comment>
<dbReference type="HAMAP" id="MF_01310">
    <property type="entry name" value="Ribosomal_uS11"/>
    <property type="match status" value="1"/>
</dbReference>
<comment type="function">
    <text evidence="5">Located on the platform of the 30S subunit, it bridges several disparate RNA helices of the 16S rRNA. Forms part of the Shine-Dalgarno cleft in the 70S ribosome.</text>
</comment>
<keyword evidence="2 5" id="KW-0689">Ribosomal protein</keyword>
<dbReference type="GO" id="GO:0019843">
    <property type="term" value="F:rRNA binding"/>
    <property type="evidence" value="ECO:0007669"/>
    <property type="project" value="UniProtKB-UniRule"/>
</dbReference>
<dbReference type="PIRSF" id="PIRSF002131">
    <property type="entry name" value="Ribosomal_S11"/>
    <property type="match status" value="1"/>
</dbReference>
<evidence type="ECO:0000256" key="5">
    <source>
        <dbReference type="HAMAP-Rule" id="MF_01310"/>
    </source>
</evidence>
<dbReference type="InterPro" id="IPR018102">
    <property type="entry name" value="Ribosomal_uS11_CS"/>
</dbReference>
<comment type="subunit">
    <text evidence="5">Part of the 30S ribosomal subunit. Interacts with proteins S7 and S18. Binds to IF-3.</text>
</comment>
<keyword evidence="3 5" id="KW-0687">Ribonucleoprotein</keyword>
<accession>A0A955I0G8</accession>
<evidence type="ECO:0000313" key="8">
    <source>
        <dbReference type="Proteomes" id="UP000741282"/>
    </source>
</evidence>
<dbReference type="GO" id="GO:0003735">
    <property type="term" value="F:structural constituent of ribosome"/>
    <property type="evidence" value="ECO:0007669"/>
    <property type="project" value="InterPro"/>
</dbReference>
<dbReference type="InterPro" id="IPR001971">
    <property type="entry name" value="Ribosomal_uS11"/>
</dbReference>
<dbReference type="AlphaFoldDB" id="A0A955I0G8"/>
<dbReference type="InterPro" id="IPR036967">
    <property type="entry name" value="Ribosomal_uS11_sf"/>
</dbReference>
<dbReference type="PANTHER" id="PTHR11759">
    <property type="entry name" value="40S RIBOSOMAL PROTEIN S14/30S RIBOSOMAL PROTEIN S11"/>
    <property type="match status" value="1"/>
</dbReference>